<keyword evidence="2" id="KW-1185">Reference proteome</keyword>
<dbReference type="Proteomes" id="UP000244571">
    <property type="component" value="Chromosome"/>
</dbReference>
<accession>A0A2R4XLP7</accession>
<gene>
    <name evidence="1" type="ORF">DBV39_14440</name>
</gene>
<evidence type="ECO:0000313" key="1">
    <source>
        <dbReference type="EMBL" id="AWB34720.1"/>
    </source>
</evidence>
<sequence>MRQSCGLFYLGFRLTPLDMTQATTPKQSIGDEINLFVRHIDSLRGTLPMTMLVIQEVGKKFSSELVKFETDNCAVTTDGDKRRVSIPLEHIRRWKKLNSRHDQSEHARILVPRSMMVSLVSQYDAFIGRLLRAIFLARPELLNASEKSLSFSQVASFPSIESIRDHLIEKEIEAVLRTSHSDQIKWMESRFDLTLTKGLAIWPRFIELTERRNLFVHTDGTVSSQYLSVCRQHGVTLDPETIEGARLGVPQKYFDLAYCCVFELGVKLGHVLWRKLLPDERESADGNLASTTYELIDRDDNDLALALLDLACDTFKKHSSEWFQLAFTINRAQAYKWSGKKAECTNTLRIVDWSAKGDEFKLAEATLREDWPKAIEIVRRIGTSGSISKLNYRDWPLFRELRTQPEFLVAYQEIFAEAFPSAVMSNPLEEDAPLET</sequence>
<dbReference type="EMBL" id="CP028901">
    <property type="protein sequence ID" value="AWB34720.1"/>
    <property type="molecule type" value="Genomic_DNA"/>
</dbReference>
<organism evidence="1 2">
    <name type="scientific">Orrella marina</name>
    <dbReference type="NCBI Taxonomy" id="2163011"/>
    <lineage>
        <taxon>Bacteria</taxon>
        <taxon>Pseudomonadati</taxon>
        <taxon>Pseudomonadota</taxon>
        <taxon>Betaproteobacteria</taxon>
        <taxon>Burkholderiales</taxon>
        <taxon>Alcaligenaceae</taxon>
        <taxon>Orrella</taxon>
    </lineage>
</organism>
<dbReference type="AlphaFoldDB" id="A0A2R4XLP7"/>
<evidence type="ECO:0000313" key="2">
    <source>
        <dbReference type="Proteomes" id="UP000244571"/>
    </source>
</evidence>
<proteinExistence type="predicted"/>
<name>A0A2R4XLP7_9BURK</name>
<protein>
    <submittedName>
        <fullName evidence="1">Uncharacterized protein</fullName>
    </submittedName>
</protein>
<reference evidence="1 2" key="1">
    <citation type="submission" date="2018-04" db="EMBL/GenBank/DDBJ databases">
        <title>Bordetella sp. HZ20 isolated from seawater.</title>
        <authorList>
            <person name="Sun C."/>
        </authorList>
    </citation>
    <scope>NUCLEOTIDE SEQUENCE [LARGE SCALE GENOMIC DNA]</scope>
    <source>
        <strain evidence="1 2">HZ20</strain>
    </source>
</reference>
<dbReference type="KEGG" id="boz:DBV39_14440"/>